<proteinExistence type="predicted"/>
<dbReference type="EMBL" id="JAUCMM010000003">
    <property type="protein sequence ID" value="MDM7888108.1"/>
    <property type="molecule type" value="Genomic_DNA"/>
</dbReference>
<evidence type="ECO:0000313" key="3">
    <source>
        <dbReference type="Proteomes" id="UP001235720"/>
    </source>
</evidence>
<dbReference type="Gene3D" id="2.60.20.10">
    <property type="entry name" value="Crystallins"/>
    <property type="match status" value="1"/>
</dbReference>
<feature type="signal peptide" evidence="1">
    <location>
        <begin position="1"/>
        <end position="24"/>
    </location>
</feature>
<dbReference type="SUPFAM" id="SSF49695">
    <property type="entry name" value="gamma-Crystallin-like"/>
    <property type="match status" value="1"/>
</dbReference>
<protein>
    <submittedName>
        <fullName evidence="2">Peptidase inhibitor family I36 protein</fullName>
    </submittedName>
</protein>
<reference evidence="2 3" key="1">
    <citation type="submission" date="2023-06" db="EMBL/GenBank/DDBJ databases">
        <authorList>
            <person name="Feng G."/>
            <person name="Li J."/>
            <person name="Zhu H."/>
        </authorList>
    </citation>
    <scope>NUCLEOTIDE SEQUENCE [LARGE SCALE GENOMIC DNA]</scope>
    <source>
        <strain evidence="2 3">RHCJP20</strain>
    </source>
</reference>
<keyword evidence="3" id="KW-1185">Reference proteome</keyword>
<dbReference type="Pfam" id="PF03995">
    <property type="entry name" value="Inhibitor_I36"/>
    <property type="match status" value="1"/>
</dbReference>
<evidence type="ECO:0000256" key="1">
    <source>
        <dbReference type="SAM" id="SignalP"/>
    </source>
</evidence>
<feature type="chain" id="PRO_5046744557" evidence="1">
    <location>
        <begin position="25"/>
        <end position="127"/>
    </location>
</feature>
<gene>
    <name evidence="2" type="ORF">QUG98_06555</name>
</gene>
<organism evidence="2 3">
    <name type="scientific">Curtobacterium subtropicum</name>
    <dbReference type="NCBI Taxonomy" id="3055138"/>
    <lineage>
        <taxon>Bacteria</taxon>
        <taxon>Bacillati</taxon>
        <taxon>Actinomycetota</taxon>
        <taxon>Actinomycetes</taxon>
        <taxon>Micrococcales</taxon>
        <taxon>Microbacteriaceae</taxon>
        <taxon>Curtobacterium</taxon>
    </lineage>
</organism>
<dbReference type="RefSeq" id="WP_289469795.1">
    <property type="nucleotide sequence ID" value="NZ_JAUCMM010000003.1"/>
</dbReference>
<dbReference type="Proteomes" id="UP001235720">
    <property type="component" value="Unassembled WGS sequence"/>
</dbReference>
<name>A0ABT7TEV2_9MICO</name>
<dbReference type="InterPro" id="IPR011024">
    <property type="entry name" value="G_crystallin-like"/>
</dbReference>
<comment type="caution">
    <text evidence="2">The sequence shown here is derived from an EMBL/GenBank/DDBJ whole genome shotgun (WGS) entry which is preliminary data.</text>
</comment>
<evidence type="ECO:0000313" key="2">
    <source>
        <dbReference type="EMBL" id="MDM7888108.1"/>
    </source>
</evidence>
<sequence length="127" mass="13183">MKFTRTISAAAIVVGIAGAGVMMAAPANAAASDCPSGAACAWITSNFAGTELGFQQSIKDYTPYGYNDNISSVYNNGNASTVRFYKDANYKGQSFALAIKTGDGNLNNDDGLAPTGFNDKISSGRFV</sequence>
<keyword evidence="1" id="KW-0732">Signal</keyword>
<accession>A0ABT7TEV2</accession>